<sequence>MADGLNVIHALASRMWRTGHRSRHFTEANLRRHFMGQTTASAFQLIKRKANLLLNIALIALSSFCPGLVWPMVGITACALAQRRHGNGTIRPEAECTFIYTAFAASNS</sequence>
<keyword evidence="1" id="KW-0812">Transmembrane</keyword>
<organism evidence="2 3">
    <name type="scientific">Fonsecaea erecta</name>
    <dbReference type="NCBI Taxonomy" id="1367422"/>
    <lineage>
        <taxon>Eukaryota</taxon>
        <taxon>Fungi</taxon>
        <taxon>Dikarya</taxon>
        <taxon>Ascomycota</taxon>
        <taxon>Pezizomycotina</taxon>
        <taxon>Eurotiomycetes</taxon>
        <taxon>Chaetothyriomycetidae</taxon>
        <taxon>Chaetothyriales</taxon>
        <taxon>Herpotrichiellaceae</taxon>
        <taxon>Fonsecaea</taxon>
    </lineage>
</organism>
<reference evidence="2 3" key="1">
    <citation type="submission" date="2016-04" db="EMBL/GenBank/DDBJ databases">
        <title>Draft genome of Fonsecaea erecta CBS 125763.</title>
        <authorList>
            <person name="Weiss V.A."/>
            <person name="Vicente V.A."/>
            <person name="Raittz R.T."/>
            <person name="Moreno L.F."/>
            <person name="De Souza E.M."/>
            <person name="Pedrosa F.O."/>
            <person name="Steffens M.B."/>
            <person name="Faoro H."/>
            <person name="Tadra-Sfeir M.Z."/>
            <person name="Najafzadeh M.J."/>
            <person name="Felipe M.S."/>
            <person name="Teixeira M."/>
            <person name="Sun J."/>
            <person name="Xi L."/>
            <person name="Gomes R."/>
            <person name="De Azevedo C.M."/>
            <person name="Salgado C.G."/>
            <person name="Da Silva M.B."/>
            <person name="Nascimento M.F."/>
            <person name="Queiroz-Telles F."/>
            <person name="Attili D.S."/>
            <person name="Gorbushina A."/>
        </authorList>
    </citation>
    <scope>NUCLEOTIDE SEQUENCE [LARGE SCALE GENOMIC DNA]</scope>
    <source>
        <strain evidence="2 3">CBS 125763</strain>
    </source>
</reference>
<keyword evidence="1" id="KW-1133">Transmembrane helix</keyword>
<proteinExistence type="predicted"/>
<dbReference type="GeneID" id="30016150"/>
<keyword evidence="1" id="KW-0472">Membrane</keyword>
<evidence type="ECO:0000313" key="3">
    <source>
        <dbReference type="Proteomes" id="UP000078343"/>
    </source>
</evidence>
<dbReference type="AlphaFoldDB" id="A0A178Z334"/>
<gene>
    <name evidence="2" type="ORF">AYL99_11983</name>
</gene>
<dbReference type="RefSeq" id="XP_018687193.1">
    <property type="nucleotide sequence ID" value="XM_018843487.1"/>
</dbReference>
<dbReference type="Proteomes" id="UP000078343">
    <property type="component" value="Unassembled WGS sequence"/>
</dbReference>
<evidence type="ECO:0000256" key="1">
    <source>
        <dbReference type="SAM" id="Phobius"/>
    </source>
</evidence>
<name>A0A178Z334_9EURO</name>
<evidence type="ECO:0000313" key="2">
    <source>
        <dbReference type="EMBL" id="OAP53826.1"/>
    </source>
</evidence>
<comment type="caution">
    <text evidence="2">The sequence shown here is derived from an EMBL/GenBank/DDBJ whole genome shotgun (WGS) entry which is preliminary data.</text>
</comment>
<protein>
    <submittedName>
        <fullName evidence="2">Uncharacterized protein</fullName>
    </submittedName>
</protein>
<accession>A0A178Z334</accession>
<dbReference type="EMBL" id="LVYI01000020">
    <property type="protein sequence ID" value="OAP53826.1"/>
    <property type="molecule type" value="Genomic_DNA"/>
</dbReference>
<keyword evidence="3" id="KW-1185">Reference proteome</keyword>
<feature type="transmembrane region" description="Helical" evidence="1">
    <location>
        <begin position="52"/>
        <end position="73"/>
    </location>
</feature>